<dbReference type="GO" id="GO:0044550">
    <property type="term" value="P:secondary metabolite biosynthetic process"/>
    <property type="evidence" value="ECO:0007669"/>
    <property type="project" value="TreeGrafter"/>
</dbReference>
<reference evidence="2" key="3">
    <citation type="submission" date="2023-08" db="EMBL/GenBank/DDBJ databases">
        <title>Mucin Metabolism Genes Underlie the Key Renovations of Bacteroides xylanisolvens Genomes in Captive Great Apes.</title>
        <authorList>
            <person name="Nishida A.H."/>
        </authorList>
    </citation>
    <scope>NUCLEOTIDE SEQUENCE</scope>
    <source>
        <strain evidence="2">P19.10B</strain>
    </source>
</reference>
<dbReference type="InterPro" id="IPR020459">
    <property type="entry name" value="AMP-binding"/>
</dbReference>
<comment type="caution">
    <text evidence="3">The sequence shown here is derived from an EMBL/GenBank/DDBJ whole genome shotgun (WGS) entry which is preliminary data.</text>
</comment>
<dbReference type="EMBL" id="JAIWWW010000005">
    <property type="protein sequence ID" value="MCA4522014.1"/>
    <property type="molecule type" value="Genomic_DNA"/>
</dbReference>
<dbReference type="Proteomes" id="UP001197958">
    <property type="component" value="Unassembled WGS sequence"/>
</dbReference>
<dbReference type="Gene3D" id="3.30.300.30">
    <property type="match status" value="1"/>
</dbReference>
<dbReference type="InterPro" id="IPR020845">
    <property type="entry name" value="AMP-binding_CS"/>
</dbReference>
<dbReference type="PROSITE" id="PS00455">
    <property type="entry name" value="AMP_BINDING"/>
    <property type="match status" value="1"/>
</dbReference>
<dbReference type="PANTHER" id="PTHR45527:SF1">
    <property type="entry name" value="FATTY ACID SYNTHASE"/>
    <property type="match status" value="1"/>
</dbReference>
<dbReference type="Gene3D" id="3.40.50.12780">
    <property type="entry name" value="N-terminal domain of ligase-like"/>
    <property type="match status" value="1"/>
</dbReference>
<dbReference type="Proteomes" id="UP000196036">
    <property type="component" value="Unassembled WGS sequence"/>
</dbReference>
<dbReference type="GO" id="GO:0031177">
    <property type="term" value="F:phosphopantetheine binding"/>
    <property type="evidence" value="ECO:0007669"/>
    <property type="project" value="TreeGrafter"/>
</dbReference>
<dbReference type="GO" id="GO:0005737">
    <property type="term" value="C:cytoplasm"/>
    <property type="evidence" value="ECO:0007669"/>
    <property type="project" value="TreeGrafter"/>
</dbReference>
<dbReference type="InterPro" id="IPR042099">
    <property type="entry name" value="ANL_N_sf"/>
</dbReference>
<dbReference type="InterPro" id="IPR000873">
    <property type="entry name" value="AMP-dep_synth/lig_dom"/>
</dbReference>
<gene>
    <name evidence="3" type="ORF">B5E52_04945</name>
    <name evidence="2" type="ORF">LDZ35_02130</name>
</gene>
<organism evidence="3 4">
    <name type="scientific">Bacteroides xylanisolvens</name>
    <dbReference type="NCBI Taxonomy" id="371601"/>
    <lineage>
        <taxon>Bacteria</taxon>
        <taxon>Pseudomonadati</taxon>
        <taxon>Bacteroidota</taxon>
        <taxon>Bacteroidia</taxon>
        <taxon>Bacteroidales</taxon>
        <taxon>Bacteroidaceae</taxon>
        <taxon>Bacteroides</taxon>
    </lineage>
</organism>
<proteinExistence type="predicted"/>
<dbReference type="InterPro" id="IPR045851">
    <property type="entry name" value="AMP-bd_C_sf"/>
</dbReference>
<reference evidence="4" key="1">
    <citation type="submission" date="2017-04" db="EMBL/GenBank/DDBJ databases">
        <title>Function of individual gut microbiota members based on whole genome sequencing of pure cultures obtained from chicken caecum.</title>
        <authorList>
            <person name="Medvecky M."/>
            <person name="Cejkova D."/>
            <person name="Polansky O."/>
            <person name="Karasova D."/>
            <person name="Kubasova T."/>
            <person name="Cizek A."/>
            <person name="Rychlik I."/>
        </authorList>
    </citation>
    <scope>NUCLEOTIDE SEQUENCE [LARGE SCALE GENOMIC DNA]</scope>
    <source>
        <strain evidence="4">An109</strain>
    </source>
</reference>
<name>A0A1Y4VTB7_9BACE</name>
<dbReference type="PANTHER" id="PTHR45527">
    <property type="entry name" value="NONRIBOSOMAL PEPTIDE SYNTHETASE"/>
    <property type="match status" value="1"/>
</dbReference>
<dbReference type="RefSeq" id="WP_087317721.1">
    <property type="nucleotide sequence ID" value="NZ_JAHOJA010000004.1"/>
</dbReference>
<dbReference type="PRINTS" id="PR00154">
    <property type="entry name" value="AMPBINDING"/>
</dbReference>
<dbReference type="GO" id="GO:0043041">
    <property type="term" value="P:amino acid activation for nonribosomal peptide biosynthetic process"/>
    <property type="evidence" value="ECO:0007669"/>
    <property type="project" value="TreeGrafter"/>
</dbReference>
<sequence length="498" mass="56391">MFYSNIIEPVLSSIKTHSNRNAFYINKTSYTYKKFGECISKVRNAVKAASFLNKNVGLVINDDLETYASIFSLWLEGCGYVPLHPRWPIERCLDIVEQVGLDLILDSSRQTRYENITVLNTSLLAYTQDNLSYREGYSEDDIAYILFTSGSTGKPKGVQLTRRNIGAFMDSFWKTGITLDENDRCLQAFDMTFDVSVQSYLAPLCKGACCYTIPYGQIKYIYACSLIDQHKLTFGAMAPSMLRYLKPFFGGFDATSMKQCILTAEACPLDLMEEWYKYATNVVLYDFYGPTEATIYCTYYKLTRGGSNKTLNGIISIGKPMANVIGLILDEEGNELPCGEKGELCVAGDQVTCGYFNNPEKNAESFFMKEINGEQVRFYHTGDLCYEDEDGDIMYSGRLDHQAKIQGFRVEMGEIEYHAREFLGGCNVVCLAYDNKDGLTEIAMFIESKSQDTDKLKEYMKSKMPIYMIPSQIIFQKEFALNNNGKVDKNILKGLITL</sequence>
<dbReference type="AlphaFoldDB" id="A0A1Y4VTB7"/>
<evidence type="ECO:0000313" key="3">
    <source>
        <dbReference type="EMBL" id="OUQ72583.1"/>
    </source>
</evidence>
<dbReference type="Pfam" id="PF00501">
    <property type="entry name" value="AMP-binding"/>
    <property type="match status" value="1"/>
</dbReference>
<feature type="domain" description="AMP-dependent synthetase/ligase" evidence="1">
    <location>
        <begin position="15"/>
        <end position="356"/>
    </location>
</feature>
<evidence type="ECO:0000313" key="4">
    <source>
        <dbReference type="Proteomes" id="UP000196036"/>
    </source>
</evidence>
<accession>A0A1Y4VTB7</accession>
<dbReference type="SUPFAM" id="SSF56801">
    <property type="entry name" value="Acetyl-CoA synthetase-like"/>
    <property type="match status" value="1"/>
</dbReference>
<protein>
    <submittedName>
        <fullName evidence="2">AMP-binding protein</fullName>
    </submittedName>
</protein>
<reference evidence="3" key="2">
    <citation type="journal article" date="2018" name="BMC Genomics">
        <title>Whole genome sequencing and function prediction of 133 gut anaerobes isolated from chicken caecum in pure cultures.</title>
        <authorList>
            <person name="Medvecky M."/>
            <person name="Cejkova D."/>
            <person name="Polansky O."/>
            <person name="Karasova D."/>
            <person name="Kubasova T."/>
            <person name="Cizek A."/>
            <person name="Rychlik I."/>
        </authorList>
    </citation>
    <scope>NUCLEOTIDE SEQUENCE</scope>
    <source>
        <strain evidence="3">An109</strain>
    </source>
</reference>
<dbReference type="EMBL" id="NFLW01000006">
    <property type="protein sequence ID" value="OUQ72583.1"/>
    <property type="molecule type" value="Genomic_DNA"/>
</dbReference>
<evidence type="ECO:0000313" key="2">
    <source>
        <dbReference type="EMBL" id="MCA4522014.1"/>
    </source>
</evidence>
<evidence type="ECO:0000259" key="1">
    <source>
        <dbReference type="Pfam" id="PF00501"/>
    </source>
</evidence>